<dbReference type="InterPro" id="IPR051909">
    <property type="entry name" value="MFP_Cation_Efflux"/>
</dbReference>
<feature type="domain" description="CusB-like beta-barrel" evidence="3">
    <location>
        <begin position="216"/>
        <end position="291"/>
    </location>
</feature>
<dbReference type="GeneID" id="96798259"/>
<proteinExistence type="inferred from homology"/>
<dbReference type="PROSITE" id="PS51257">
    <property type="entry name" value="PROKAR_LIPOPROTEIN"/>
    <property type="match status" value="1"/>
</dbReference>
<evidence type="ECO:0000313" key="7">
    <source>
        <dbReference type="Proteomes" id="UP001621706"/>
    </source>
</evidence>
<name>A0ABW8P5L9_9FLAO</name>
<keyword evidence="2" id="KW-0813">Transport</keyword>
<reference evidence="6 7" key="1">
    <citation type="submission" date="2024-02" db="EMBL/GenBank/DDBJ databases">
        <title>Comparative Genomic Analysis of Flavobacterium Species Causing Columnaris Disease of Freshwater Fish in Thailand: Insights into Virulence and Resistance Mechanisms.</title>
        <authorList>
            <person name="Nguyen D."/>
            <person name="Chokmangmeepisarn P."/>
            <person name="Khianchaikhan K."/>
            <person name="Morishita M."/>
            <person name="Bunnoy A."/>
            <person name="Rodkhum C."/>
        </authorList>
    </citation>
    <scope>NUCLEOTIDE SEQUENCE [LARGE SCALE GENOMIC DNA]</scope>
    <source>
        <strain evidence="6 7">CNRT2201</strain>
    </source>
</reference>
<comment type="caution">
    <text evidence="6">The sequence shown here is derived from an EMBL/GenBank/DDBJ whole genome shotgun (WGS) entry which is preliminary data.</text>
</comment>
<dbReference type="InterPro" id="IPR006143">
    <property type="entry name" value="RND_pump_MFP"/>
</dbReference>
<dbReference type="InterPro" id="IPR058647">
    <property type="entry name" value="BSH_CzcB-like"/>
</dbReference>
<accession>A0ABW8P5L9</accession>
<evidence type="ECO:0000256" key="2">
    <source>
        <dbReference type="ARBA" id="ARBA00022448"/>
    </source>
</evidence>
<gene>
    <name evidence="6" type="ORF">V3I07_02715</name>
</gene>
<evidence type="ECO:0000256" key="1">
    <source>
        <dbReference type="ARBA" id="ARBA00009477"/>
    </source>
</evidence>
<organism evidence="6 7">
    <name type="scientific">Flavobacterium oreochromis</name>
    <dbReference type="NCBI Taxonomy" id="2906078"/>
    <lineage>
        <taxon>Bacteria</taxon>
        <taxon>Pseudomonadati</taxon>
        <taxon>Bacteroidota</taxon>
        <taxon>Flavobacteriia</taxon>
        <taxon>Flavobacteriales</taxon>
        <taxon>Flavobacteriaceae</taxon>
        <taxon>Flavobacterium</taxon>
    </lineage>
</organism>
<evidence type="ECO:0000259" key="5">
    <source>
        <dbReference type="Pfam" id="PF25973"/>
    </source>
</evidence>
<dbReference type="PANTHER" id="PTHR30097">
    <property type="entry name" value="CATION EFFLUX SYSTEM PROTEIN CUSB"/>
    <property type="match status" value="1"/>
</dbReference>
<dbReference type="Pfam" id="PF25954">
    <property type="entry name" value="Beta-barrel_RND_2"/>
    <property type="match status" value="1"/>
</dbReference>
<keyword evidence="7" id="KW-1185">Reference proteome</keyword>
<dbReference type="InterPro" id="IPR058627">
    <property type="entry name" value="MdtA-like_C"/>
</dbReference>
<evidence type="ECO:0000259" key="3">
    <source>
        <dbReference type="Pfam" id="PF25954"/>
    </source>
</evidence>
<dbReference type="InterPro" id="IPR058792">
    <property type="entry name" value="Beta-barrel_RND_2"/>
</dbReference>
<dbReference type="PANTHER" id="PTHR30097:SF4">
    <property type="entry name" value="SLR6042 PROTEIN"/>
    <property type="match status" value="1"/>
</dbReference>
<dbReference type="Gene3D" id="2.40.420.20">
    <property type="match status" value="1"/>
</dbReference>
<evidence type="ECO:0000313" key="6">
    <source>
        <dbReference type="EMBL" id="MFK6999801.1"/>
    </source>
</evidence>
<dbReference type="Gene3D" id="2.40.50.100">
    <property type="match status" value="1"/>
</dbReference>
<dbReference type="NCBIfam" id="TIGR01730">
    <property type="entry name" value="RND_mfp"/>
    <property type="match status" value="1"/>
</dbReference>
<protein>
    <submittedName>
        <fullName evidence="6">Efflux RND transporter periplasmic adaptor subunit</fullName>
    </submittedName>
</protein>
<dbReference type="Gene3D" id="2.40.30.170">
    <property type="match status" value="1"/>
</dbReference>
<dbReference type="Pfam" id="PF25973">
    <property type="entry name" value="BSH_CzcB"/>
    <property type="match status" value="1"/>
</dbReference>
<dbReference type="RefSeq" id="WP_088398302.1">
    <property type="nucleotide sequence ID" value="NZ_JAZGZP010000003.1"/>
</dbReference>
<dbReference type="Proteomes" id="UP001621706">
    <property type="component" value="Unassembled WGS sequence"/>
</dbReference>
<dbReference type="EMBL" id="JAZGZP010000003">
    <property type="protein sequence ID" value="MFK6999801.1"/>
    <property type="molecule type" value="Genomic_DNA"/>
</dbReference>
<feature type="domain" description="Multidrug resistance protein MdtA-like C-terminal permuted SH3" evidence="4">
    <location>
        <begin position="300"/>
        <end position="354"/>
    </location>
</feature>
<sequence>MRKILKDNLLVATVLFAIMFVSCKEEAKKEQKETGIVLTDKMLQTTQTKVIKKEQLKNEIQFFGKITADNNKFIEVYPVVGGNVTKVYVQLGDYVQKGQLLATIKSTSVAGFQKDYDDAKNEVVVAKSNLKAAQEMYEGKLNTERDVLEAKSAYNKALAQLKRSQETNTIYQVHAGSIFEVRAPIAGFITQKSINENTLLRDDKTDNIFDIAQINKVWAIANINESDIELVKVGENAEVTTLSYPDKKFYGKVDKIFNIINPETKAMSAQIVLDNPKFLLKPEMRANIVLSYKENDYMLAVPSNAVIFDKSKNFVMIFKSRSNIETRQVEVFRQVGNVTFISAGLNEGEKVITNNQLLIYDALND</sequence>
<dbReference type="SUPFAM" id="SSF111369">
    <property type="entry name" value="HlyD-like secretion proteins"/>
    <property type="match status" value="1"/>
</dbReference>
<comment type="similarity">
    <text evidence="1">Belongs to the membrane fusion protein (MFP) (TC 8.A.1) family.</text>
</comment>
<dbReference type="Pfam" id="PF25967">
    <property type="entry name" value="RND-MFP_C"/>
    <property type="match status" value="1"/>
</dbReference>
<evidence type="ECO:0000259" key="4">
    <source>
        <dbReference type="Pfam" id="PF25967"/>
    </source>
</evidence>
<feature type="domain" description="CzcB-like barrel-sandwich hybrid" evidence="5">
    <location>
        <begin position="74"/>
        <end position="212"/>
    </location>
</feature>